<keyword evidence="3 7" id="KW-0175">Coiled coil</keyword>
<dbReference type="GO" id="GO:0036064">
    <property type="term" value="C:ciliary basal body"/>
    <property type="evidence" value="ECO:0007669"/>
    <property type="project" value="TreeGrafter"/>
</dbReference>
<reference evidence="10" key="1">
    <citation type="submission" date="2021-01" db="EMBL/GenBank/DDBJ databases">
        <authorList>
            <person name="Corre E."/>
            <person name="Pelletier E."/>
            <person name="Niang G."/>
            <person name="Scheremetjew M."/>
            <person name="Finn R."/>
            <person name="Kale V."/>
            <person name="Holt S."/>
            <person name="Cochrane G."/>
            <person name="Meng A."/>
            <person name="Brown T."/>
            <person name="Cohen L."/>
        </authorList>
    </citation>
    <scope>NUCLEOTIDE SEQUENCE</scope>
    <source>
        <strain evidence="10">CCMP2877</strain>
    </source>
</reference>
<dbReference type="InterPro" id="IPR051885">
    <property type="entry name" value="CC_CF"/>
</dbReference>
<sequence>MAYQADLAELEARVDQLQREVEGIEVENSIYDSYLERHAESMEDHNGQTARQRKLRMRNLPQTISIEQKLEVANHELEEMGKEGETEKAKSEKLIDTLRAFSEHADLRIAELKKDAYEFKRDIVVGAENARTGKTMAEKVVRYMEDRLRARDAQIEKLRLKNTTLRNQIAKAEAQLRQKEEMGDVLHYIDFHQLQIENKQYLQRIEERNAELLRLKMTTGRTFQSLNSNKKRLADVMDERERTSRELRNQNDTLDKLRIENDTVSGEIVSEKRSRKRMSQAQADTGAAPQILDYINQKKMFYELQEQLRNWERKMEIMRMATKSAKQQVRRTRAATAASSNPGYMNMSR</sequence>
<comment type="similarity">
    <text evidence="5">Belongs to the CFAP263 family.</text>
</comment>
<evidence type="ECO:0000259" key="9">
    <source>
        <dbReference type="Pfam" id="PF13870"/>
    </source>
</evidence>
<dbReference type="AlphaFoldDB" id="A0A7S1TXK9"/>
<evidence type="ECO:0000256" key="6">
    <source>
        <dbReference type="ARBA" id="ARBA00044798"/>
    </source>
</evidence>
<feature type="compositionally biased region" description="Polar residues" evidence="8">
    <location>
        <begin position="339"/>
        <end position="349"/>
    </location>
</feature>
<protein>
    <recommendedName>
        <fullName evidence="6">Cilia- and flagella-associated protein 263</fullName>
    </recommendedName>
</protein>
<accession>A0A7S1TXK9</accession>
<evidence type="ECO:0000256" key="5">
    <source>
        <dbReference type="ARBA" id="ARBA00044506"/>
    </source>
</evidence>
<feature type="coiled-coil region" evidence="7">
    <location>
        <begin position="155"/>
        <end position="267"/>
    </location>
</feature>
<feature type="region of interest" description="Disordered" evidence="8">
    <location>
        <begin position="324"/>
        <end position="349"/>
    </location>
</feature>
<evidence type="ECO:0000256" key="4">
    <source>
        <dbReference type="ARBA" id="ARBA00023273"/>
    </source>
</evidence>
<evidence type="ECO:0000256" key="8">
    <source>
        <dbReference type="SAM" id="MobiDB-lite"/>
    </source>
</evidence>
<gene>
    <name evidence="10" type="ORF">PPAR1163_LOCUS8474</name>
</gene>
<evidence type="ECO:0000256" key="2">
    <source>
        <dbReference type="ARBA" id="ARBA00022794"/>
    </source>
</evidence>
<dbReference type="GO" id="GO:0060271">
    <property type="term" value="P:cilium assembly"/>
    <property type="evidence" value="ECO:0007669"/>
    <property type="project" value="TreeGrafter"/>
</dbReference>
<dbReference type="GO" id="GO:0005930">
    <property type="term" value="C:axoneme"/>
    <property type="evidence" value="ECO:0007669"/>
    <property type="project" value="TreeGrafter"/>
</dbReference>
<name>A0A7S1TXK9_9STRA</name>
<keyword evidence="4" id="KW-0966">Cell projection</keyword>
<organism evidence="10">
    <name type="scientific">Phaeomonas parva</name>
    <dbReference type="NCBI Taxonomy" id="124430"/>
    <lineage>
        <taxon>Eukaryota</taxon>
        <taxon>Sar</taxon>
        <taxon>Stramenopiles</taxon>
        <taxon>Ochrophyta</taxon>
        <taxon>Pinguiophyceae</taxon>
        <taxon>Pinguiochrysidales</taxon>
        <taxon>Pinguiochrysidaceae</taxon>
        <taxon>Phaeomonas</taxon>
    </lineage>
</organism>
<feature type="domain" description="CCDC113/CCDC96 coiled-coil" evidence="9">
    <location>
        <begin position="149"/>
        <end position="323"/>
    </location>
</feature>
<comment type="subcellular location">
    <subcellularLocation>
        <location evidence="1">Cell projection</location>
        <location evidence="1">Cilium</location>
    </subcellularLocation>
</comment>
<dbReference type="PANTHER" id="PTHR15654:SF2">
    <property type="entry name" value="COILED-COIL DOMAIN-CONTAINING PROTEIN 113"/>
    <property type="match status" value="1"/>
</dbReference>
<keyword evidence="2" id="KW-0970">Cilium biogenesis/degradation</keyword>
<dbReference type="InterPro" id="IPR025254">
    <property type="entry name" value="CCDC113/CCDC96_CC"/>
</dbReference>
<evidence type="ECO:0000256" key="7">
    <source>
        <dbReference type="SAM" id="Coils"/>
    </source>
</evidence>
<proteinExistence type="inferred from homology"/>
<dbReference type="Pfam" id="PF13870">
    <property type="entry name" value="CCDC113_CCDC96_CC"/>
    <property type="match status" value="1"/>
</dbReference>
<evidence type="ECO:0000256" key="3">
    <source>
        <dbReference type="ARBA" id="ARBA00023054"/>
    </source>
</evidence>
<dbReference type="EMBL" id="HBGJ01013393">
    <property type="protein sequence ID" value="CAD9250113.1"/>
    <property type="molecule type" value="Transcribed_RNA"/>
</dbReference>
<evidence type="ECO:0000256" key="1">
    <source>
        <dbReference type="ARBA" id="ARBA00004138"/>
    </source>
</evidence>
<dbReference type="PANTHER" id="PTHR15654">
    <property type="entry name" value="COILED-COIL DOMAIN-CONTAINING PROTEIN 113-RELATED"/>
    <property type="match status" value="1"/>
</dbReference>
<evidence type="ECO:0000313" key="10">
    <source>
        <dbReference type="EMBL" id="CAD9250113.1"/>
    </source>
</evidence>